<comment type="caution">
    <text evidence="1">The sequence shown here is derived from an EMBL/GenBank/DDBJ whole genome shotgun (WGS) entry which is preliminary data.</text>
</comment>
<proteinExistence type="predicted"/>
<dbReference type="EMBL" id="CAJVPL010001142">
    <property type="protein sequence ID" value="CAG8555174.1"/>
    <property type="molecule type" value="Genomic_DNA"/>
</dbReference>
<sequence length="192" mass="22184">MDQNYPINGTCQEENSLTGNNNFGKRRAEVKTSLDLSNCNKLAELTCDNDQYSIPLVIIPTIKKDIIDKKNKIEQQKANLEFDDTKKELLEKLIISQRDSSKAQKLRLPFYKIEKGKYKIYDELVDKLGELGEDEEFMKKIQLILTDCEELVAQELELEKYNQKQAEIVNITFPKKKNIKVTSVGLSEKEYG</sequence>
<dbReference type="Proteomes" id="UP000789831">
    <property type="component" value="Unassembled WGS sequence"/>
</dbReference>
<dbReference type="OrthoDB" id="204638at2759"/>
<evidence type="ECO:0000313" key="1">
    <source>
        <dbReference type="EMBL" id="CAG8555174.1"/>
    </source>
</evidence>
<reference evidence="1" key="1">
    <citation type="submission" date="2021-06" db="EMBL/GenBank/DDBJ databases">
        <authorList>
            <person name="Kallberg Y."/>
            <person name="Tangrot J."/>
            <person name="Rosling A."/>
        </authorList>
    </citation>
    <scope>NUCLEOTIDE SEQUENCE</scope>
    <source>
        <strain evidence="1">MT106</strain>
    </source>
</reference>
<evidence type="ECO:0000313" key="2">
    <source>
        <dbReference type="Proteomes" id="UP000789831"/>
    </source>
</evidence>
<organism evidence="1 2">
    <name type="scientific">Ambispora gerdemannii</name>
    <dbReference type="NCBI Taxonomy" id="144530"/>
    <lineage>
        <taxon>Eukaryota</taxon>
        <taxon>Fungi</taxon>
        <taxon>Fungi incertae sedis</taxon>
        <taxon>Mucoromycota</taxon>
        <taxon>Glomeromycotina</taxon>
        <taxon>Glomeromycetes</taxon>
        <taxon>Archaeosporales</taxon>
        <taxon>Ambisporaceae</taxon>
        <taxon>Ambispora</taxon>
    </lineage>
</organism>
<gene>
    <name evidence="1" type="ORF">AGERDE_LOCUS6871</name>
</gene>
<dbReference type="AlphaFoldDB" id="A0A9N9FSV6"/>
<protein>
    <submittedName>
        <fullName evidence="1">8410_t:CDS:1</fullName>
    </submittedName>
</protein>
<accession>A0A9N9FSV6</accession>
<keyword evidence="2" id="KW-1185">Reference proteome</keyword>
<name>A0A9N9FSV6_9GLOM</name>